<evidence type="ECO:0000313" key="2">
    <source>
        <dbReference type="Proteomes" id="UP000315750"/>
    </source>
</evidence>
<name>A0A518ANA6_9BACT</name>
<dbReference type="KEGG" id="amuc:Pan181_23860"/>
<protein>
    <submittedName>
        <fullName evidence="1">Uncharacterized protein</fullName>
    </submittedName>
</protein>
<evidence type="ECO:0000313" key="1">
    <source>
        <dbReference type="EMBL" id="QDU56181.1"/>
    </source>
</evidence>
<accession>A0A518ANA6</accession>
<dbReference type="EMBL" id="CP036278">
    <property type="protein sequence ID" value="QDU56181.1"/>
    <property type="molecule type" value="Genomic_DNA"/>
</dbReference>
<sequence length="76" mass="8958">MISHRMLRIIRIALPMSRKFGEMSLPFAHWVKTEIIDDFWTLLAENFIVNKPFRQSSGLHRSGASLCYTFWLLAIF</sequence>
<reference evidence="1 2" key="1">
    <citation type="submission" date="2019-02" db="EMBL/GenBank/DDBJ databases">
        <title>Deep-cultivation of Planctomycetes and their phenomic and genomic characterization uncovers novel biology.</title>
        <authorList>
            <person name="Wiegand S."/>
            <person name="Jogler M."/>
            <person name="Boedeker C."/>
            <person name="Pinto D."/>
            <person name="Vollmers J."/>
            <person name="Rivas-Marin E."/>
            <person name="Kohn T."/>
            <person name="Peeters S.H."/>
            <person name="Heuer A."/>
            <person name="Rast P."/>
            <person name="Oberbeckmann S."/>
            <person name="Bunk B."/>
            <person name="Jeske O."/>
            <person name="Meyerdierks A."/>
            <person name="Storesund J.E."/>
            <person name="Kallscheuer N."/>
            <person name="Luecker S."/>
            <person name="Lage O.M."/>
            <person name="Pohl T."/>
            <person name="Merkel B.J."/>
            <person name="Hornburger P."/>
            <person name="Mueller R.-W."/>
            <person name="Bruemmer F."/>
            <person name="Labrenz M."/>
            <person name="Spormann A.M."/>
            <person name="Op den Camp H."/>
            <person name="Overmann J."/>
            <person name="Amann R."/>
            <person name="Jetten M.S.M."/>
            <person name="Mascher T."/>
            <person name="Medema M.H."/>
            <person name="Devos D.P."/>
            <person name="Kaster A.-K."/>
            <person name="Ovreas L."/>
            <person name="Rohde M."/>
            <person name="Galperin M.Y."/>
            <person name="Jogler C."/>
        </authorList>
    </citation>
    <scope>NUCLEOTIDE SEQUENCE [LARGE SCALE GENOMIC DNA]</scope>
    <source>
        <strain evidence="1 2">Pan181</strain>
    </source>
</reference>
<keyword evidence="2" id="KW-1185">Reference proteome</keyword>
<organism evidence="1 2">
    <name type="scientific">Aeoliella mucimassa</name>
    <dbReference type="NCBI Taxonomy" id="2527972"/>
    <lineage>
        <taxon>Bacteria</taxon>
        <taxon>Pseudomonadati</taxon>
        <taxon>Planctomycetota</taxon>
        <taxon>Planctomycetia</taxon>
        <taxon>Pirellulales</taxon>
        <taxon>Lacipirellulaceae</taxon>
        <taxon>Aeoliella</taxon>
    </lineage>
</organism>
<dbReference type="AlphaFoldDB" id="A0A518ANA6"/>
<proteinExistence type="predicted"/>
<gene>
    <name evidence="1" type="ORF">Pan181_23860</name>
</gene>
<dbReference type="Proteomes" id="UP000315750">
    <property type="component" value="Chromosome"/>
</dbReference>